<keyword evidence="1" id="KW-0472">Membrane</keyword>
<accession>A0A160T2I2</accession>
<dbReference type="RefSeq" id="WP_157912982.1">
    <property type="nucleotide sequence ID" value="NZ_LN890655.1"/>
</dbReference>
<proteinExistence type="predicted"/>
<keyword evidence="4" id="KW-1185">Reference proteome</keyword>
<protein>
    <recommendedName>
        <fullName evidence="2">Aminoglycoside phosphotransferase domain-containing protein</fullName>
    </recommendedName>
</protein>
<feature type="transmembrane region" description="Helical" evidence="1">
    <location>
        <begin position="320"/>
        <end position="342"/>
    </location>
</feature>
<reference evidence="3" key="1">
    <citation type="submission" date="2016-01" db="EMBL/GenBank/DDBJ databases">
        <authorList>
            <person name="Mcilroy J.S."/>
            <person name="Karst M S."/>
            <person name="Albertsen M."/>
        </authorList>
    </citation>
    <scope>NUCLEOTIDE SEQUENCE</scope>
    <source>
        <strain evidence="3">Cfx-K</strain>
    </source>
</reference>
<keyword evidence="1" id="KW-1133">Transmembrane helix</keyword>
<sequence length="377" mass="41595">MTFDEAFILNTVGLPGLTDIARQAAGVANLTLGTWGIKQIAGGLGNPVSVGLFRVEGVGRAGSEQRPWSAILKIIQSPANVGQTNLGEGDDPTHWNYWRREVLVYQSSLLPTLPTGLIAPRFFGMNELPGEMACLWLEEVIDDYQDVWPPERYALTARHLGRLNGQYAGEQPPAAFPWLGRGRLRQWRDLFPVWQIIPWQHPQVSARYPEAETVNMRRLLRDSEAFLLRLEPLPHTLCHGDTYPTNFKSRRAAGGEQTVALDWALAHFGPVGYDLGGLVLGAYLNIADSNLAEVDRELFAAYMAGLRDSGYAGDPLTVRFAYAASAVLIIALSELAMLHFVLTGVMTDPREATAPTQRPNFEGALADIAYELLDSIR</sequence>
<evidence type="ECO:0000259" key="2">
    <source>
        <dbReference type="Pfam" id="PF01636"/>
    </source>
</evidence>
<name>A0A160T2I2_9CHLR</name>
<dbReference type="Proteomes" id="UP000215027">
    <property type="component" value="Chromosome I"/>
</dbReference>
<feature type="domain" description="Aminoglycoside phosphotransferase" evidence="2">
    <location>
        <begin position="157"/>
        <end position="303"/>
    </location>
</feature>
<dbReference type="SUPFAM" id="SSF56112">
    <property type="entry name" value="Protein kinase-like (PK-like)"/>
    <property type="match status" value="1"/>
</dbReference>
<dbReference type="Pfam" id="PF01636">
    <property type="entry name" value="APH"/>
    <property type="match status" value="1"/>
</dbReference>
<dbReference type="KEGG" id="pbf:CFX0092_A1581"/>
<dbReference type="OrthoDB" id="163497at2"/>
<dbReference type="InterPro" id="IPR002575">
    <property type="entry name" value="Aminoglycoside_PTrfase"/>
</dbReference>
<dbReference type="Gene3D" id="3.90.1200.10">
    <property type="match status" value="1"/>
</dbReference>
<evidence type="ECO:0000313" key="4">
    <source>
        <dbReference type="Proteomes" id="UP000215027"/>
    </source>
</evidence>
<keyword evidence="1" id="KW-0812">Transmembrane</keyword>
<evidence type="ECO:0000313" key="3">
    <source>
        <dbReference type="EMBL" id="CUS03459.2"/>
    </source>
</evidence>
<dbReference type="AlphaFoldDB" id="A0A160T2I2"/>
<dbReference type="EMBL" id="LN890655">
    <property type="protein sequence ID" value="CUS03459.2"/>
    <property type="molecule type" value="Genomic_DNA"/>
</dbReference>
<organism evidence="3 4">
    <name type="scientific">Candidatus Promineifilum breve</name>
    <dbReference type="NCBI Taxonomy" id="1806508"/>
    <lineage>
        <taxon>Bacteria</taxon>
        <taxon>Bacillati</taxon>
        <taxon>Chloroflexota</taxon>
        <taxon>Ardenticatenia</taxon>
        <taxon>Candidatus Promineifilales</taxon>
        <taxon>Candidatus Promineifilaceae</taxon>
        <taxon>Candidatus Promineifilum</taxon>
    </lineage>
</organism>
<gene>
    <name evidence="3" type="ORF">CFX0092_A1581</name>
</gene>
<evidence type="ECO:0000256" key="1">
    <source>
        <dbReference type="SAM" id="Phobius"/>
    </source>
</evidence>
<dbReference type="InterPro" id="IPR011009">
    <property type="entry name" value="Kinase-like_dom_sf"/>
</dbReference>